<dbReference type="FunFam" id="3.40.50.300:FF:000838">
    <property type="entry name" value="ABC multidrug transporter (Eurofung)"/>
    <property type="match status" value="1"/>
</dbReference>
<protein>
    <submittedName>
        <fullName evidence="14">ABC transporter</fullName>
    </submittedName>
</protein>
<dbReference type="InterPro" id="IPR011527">
    <property type="entry name" value="ABC1_TM_dom"/>
</dbReference>
<dbReference type="CDD" id="cd18579">
    <property type="entry name" value="ABC_6TM_ABCC_D1"/>
    <property type="match status" value="1"/>
</dbReference>
<dbReference type="CDD" id="cd18580">
    <property type="entry name" value="ABC_6TM_ABCC_D2"/>
    <property type="match status" value="1"/>
</dbReference>
<dbReference type="InterPro" id="IPR044746">
    <property type="entry name" value="ABCC_6TM_D1"/>
</dbReference>
<dbReference type="PROSITE" id="PS50893">
    <property type="entry name" value="ABC_TRANSPORTER_2"/>
    <property type="match status" value="2"/>
</dbReference>
<dbReference type="InterPro" id="IPR003593">
    <property type="entry name" value="AAA+_ATPase"/>
</dbReference>
<feature type="transmembrane region" description="Helical" evidence="11">
    <location>
        <begin position="345"/>
        <end position="367"/>
    </location>
</feature>
<dbReference type="InterPro" id="IPR003439">
    <property type="entry name" value="ABC_transporter-like_ATP-bd"/>
</dbReference>
<evidence type="ECO:0000256" key="4">
    <source>
        <dbReference type="ARBA" id="ARBA00022475"/>
    </source>
</evidence>
<dbReference type="FunFam" id="1.20.1560.10:FF:000055">
    <property type="entry name" value="ABC multidrug transporter (Eurofung)"/>
    <property type="match status" value="1"/>
</dbReference>
<reference evidence="14" key="1">
    <citation type="journal article" date="2020" name="Stud. Mycol.">
        <title>101 Dothideomycetes genomes: a test case for predicting lifestyles and emergence of pathogens.</title>
        <authorList>
            <person name="Haridas S."/>
            <person name="Albert R."/>
            <person name="Binder M."/>
            <person name="Bloem J."/>
            <person name="Labutti K."/>
            <person name="Salamov A."/>
            <person name="Andreopoulos B."/>
            <person name="Baker S."/>
            <person name="Barry K."/>
            <person name="Bills G."/>
            <person name="Bluhm B."/>
            <person name="Cannon C."/>
            <person name="Castanera R."/>
            <person name="Culley D."/>
            <person name="Daum C."/>
            <person name="Ezra D."/>
            <person name="Gonzalez J."/>
            <person name="Henrissat B."/>
            <person name="Kuo A."/>
            <person name="Liang C."/>
            <person name="Lipzen A."/>
            <person name="Lutzoni F."/>
            <person name="Magnuson J."/>
            <person name="Mondo S."/>
            <person name="Nolan M."/>
            <person name="Ohm R."/>
            <person name="Pangilinan J."/>
            <person name="Park H.-J."/>
            <person name="Ramirez L."/>
            <person name="Alfaro M."/>
            <person name="Sun H."/>
            <person name="Tritt A."/>
            <person name="Yoshinaga Y."/>
            <person name="Zwiers L.-H."/>
            <person name="Turgeon B."/>
            <person name="Goodwin S."/>
            <person name="Spatafora J."/>
            <person name="Crous P."/>
            <person name="Grigoriev I."/>
        </authorList>
    </citation>
    <scope>NUCLEOTIDE SEQUENCE</scope>
    <source>
        <strain evidence="14">CBS 107.79</strain>
    </source>
</reference>
<evidence type="ECO:0000259" key="12">
    <source>
        <dbReference type="PROSITE" id="PS50893"/>
    </source>
</evidence>
<dbReference type="PROSITE" id="PS00211">
    <property type="entry name" value="ABC_TRANSPORTER_1"/>
    <property type="match status" value="2"/>
</dbReference>
<feature type="domain" description="ABC transporter" evidence="12">
    <location>
        <begin position="659"/>
        <end position="888"/>
    </location>
</feature>
<dbReference type="InterPro" id="IPR044726">
    <property type="entry name" value="ABCC_6TM_D2"/>
</dbReference>
<dbReference type="InterPro" id="IPR050173">
    <property type="entry name" value="ABC_transporter_C-like"/>
</dbReference>
<organism evidence="14 15">
    <name type="scientific">Bimuria novae-zelandiae CBS 107.79</name>
    <dbReference type="NCBI Taxonomy" id="1447943"/>
    <lineage>
        <taxon>Eukaryota</taxon>
        <taxon>Fungi</taxon>
        <taxon>Dikarya</taxon>
        <taxon>Ascomycota</taxon>
        <taxon>Pezizomycotina</taxon>
        <taxon>Dothideomycetes</taxon>
        <taxon>Pleosporomycetidae</taxon>
        <taxon>Pleosporales</taxon>
        <taxon>Massarineae</taxon>
        <taxon>Didymosphaeriaceae</taxon>
        <taxon>Bimuria</taxon>
    </lineage>
</organism>
<dbReference type="Gene3D" id="1.20.1560.10">
    <property type="entry name" value="ABC transporter type 1, transmembrane domain"/>
    <property type="match status" value="2"/>
</dbReference>
<keyword evidence="5 11" id="KW-0812">Transmembrane</keyword>
<keyword evidence="3" id="KW-0813">Transport</keyword>
<evidence type="ECO:0000256" key="9">
    <source>
        <dbReference type="ARBA" id="ARBA00023136"/>
    </source>
</evidence>
<feature type="transmembrane region" description="Helical" evidence="11">
    <location>
        <begin position="984"/>
        <end position="1004"/>
    </location>
</feature>
<dbReference type="InterPro" id="IPR056227">
    <property type="entry name" value="TMD0_ABC"/>
</dbReference>
<dbReference type="Pfam" id="PF00005">
    <property type="entry name" value="ABC_tran"/>
    <property type="match status" value="2"/>
</dbReference>
<dbReference type="Pfam" id="PF00664">
    <property type="entry name" value="ABC_membrane"/>
    <property type="match status" value="2"/>
</dbReference>
<dbReference type="GO" id="GO:0016887">
    <property type="term" value="F:ATP hydrolysis activity"/>
    <property type="evidence" value="ECO:0007669"/>
    <property type="project" value="InterPro"/>
</dbReference>
<dbReference type="SUPFAM" id="SSF52540">
    <property type="entry name" value="P-loop containing nucleoside triphosphate hydrolases"/>
    <property type="match status" value="2"/>
</dbReference>
<dbReference type="InterPro" id="IPR027417">
    <property type="entry name" value="P-loop_NTPase"/>
</dbReference>
<dbReference type="SMART" id="SM00382">
    <property type="entry name" value="AAA"/>
    <property type="match status" value="2"/>
</dbReference>
<feature type="transmembrane region" description="Helical" evidence="11">
    <location>
        <begin position="1171"/>
        <end position="1194"/>
    </location>
</feature>
<keyword evidence="10" id="KW-0325">Glycoprotein</keyword>
<feature type="transmembrane region" description="Helical" evidence="11">
    <location>
        <begin position="525"/>
        <end position="552"/>
    </location>
</feature>
<evidence type="ECO:0000256" key="3">
    <source>
        <dbReference type="ARBA" id="ARBA00022448"/>
    </source>
</evidence>
<dbReference type="GO" id="GO:0140359">
    <property type="term" value="F:ABC-type transporter activity"/>
    <property type="evidence" value="ECO:0007669"/>
    <property type="project" value="InterPro"/>
</dbReference>
<feature type="transmembrane region" description="Helical" evidence="11">
    <location>
        <begin position="138"/>
        <end position="157"/>
    </location>
</feature>
<dbReference type="Pfam" id="PF24357">
    <property type="entry name" value="TMD0_ABC"/>
    <property type="match status" value="1"/>
</dbReference>
<feature type="transmembrane region" description="Helical" evidence="11">
    <location>
        <begin position="1200"/>
        <end position="1221"/>
    </location>
</feature>
<dbReference type="GO" id="GO:0005524">
    <property type="term" value="F:ATP binding"/>
    <property type="evidence" value="ECO:0007669"/>
    <property type="project" value="UniProtKB-KW"/>
</dbReference>
<dbReference type="OrthoDB" id="6500128at2759"/>
<keyword evidence="15" id="KW-1185">Reference proteome</keyword>
<dbReference type="PANTHER" id="PTHR24223">
    <property type="entry name" value="ATP-BINDING CASSETTE SUB-FAMILY C"/>
    <property type="match status" value="1"/>
</dbReference>
<feature type="transmembrane region" description="Helical" evidence="11">
    <location>
        <begin position="71"/>
        <end position="91"/>
    </location>
</feature>
<dbReference type="GO" id="GO:0005886">
    <property type="term" value="C:plasma membrane"/>
    <property type="evidence" value="ECO:0007669"/>
    <property type="project" value="UniProtKB-SubCell"/>
</dbReference>
<proteinExistence type="inferred from homology"/>
<dbReference type="CDD" id="cd03250">
    <property type="entry name" value="ABCC_MRP_domain1"/>
    <property type="match status" value="1"/>
</dbReference>
<evidence type="ECO:0000313" key="14">
    <source>
        <dbReference type="EMBL" id="KAF1969241.1"/>
    </source>
</evidence>
<dbReference type="CDD" id="cd03244">
    <property type="entry name" value="ABCC_MRP_domain2"/>
    <property type="match status" value="1"/>
</dbReference>
<keyword evidence="8 11" id="KW-1133">Transmembrane helix</keyword>
<name>A0A6A5UW60_9PLEO</name>
<evidence type="ECO:0000313" key="15">
    <source>
        <dbReference type="Proteomes" id="UP000800036"/>
    </source>
</evidence>
<evidence type="ECO:0000256" key="1">
    <source>
        <dbReference type="ARBA" id="ARBA00004651"/>
    </source>
</evidence>
<feature type="transmembrane region" description="Helical" evidence="11">
    <location>
        <begin position="103"/>
        <end position="126"/>
    </location>
</feature>
<feature type="transmembrane region" description="Helical" evidence="11">
    <location>
        <begin position="572"/>
        <end position="594"/>
    </location>
</feature>
<feature type="transmembrane region" description="Helical" evidence="11">
    <location>
        <begin position="938"/>
        <end position="964"/>
    </location>
</feature>
<evidence type="ECO:0000256" key="7">
    <source>
        <dbReference type="ARBA" id="ARBA00022840"/>
    </source>
</evidence>
<dbReference type="Proteomes" id="UP000800036">
    <property type="component" value="Unassembled WGS sequence"/>
</dbReference>
<keyword evidence="6" id="KW-0547">Nucleotide-binding</keyword>
<evidence type="ECO:0000259" key="13">
    <source>
        <dbReference type="PROSITE" id="PS50929"/>
    </source>
</evidence>
<dbReference type="InterPro" id="IPR017871">
    <property type="entry name" value="ABC_transporter-like_CS"/>
</dbReference>
<feature type="domain" description="ABC transporter" evidence="12">
    <location>
        <begin position="1266"/>
        <end position="1505"/>
    </location>
</feature>
<dbReference type="FunFam" id="1.20.1560.10:FF:000066">
    <property type="entry name" value="ABC multidrug transporter (Eurofung)"/>
    <property type="match status" value="1"/>
</dbReference>
<evidence type="ECO:0000256" key="2">
    <source>
        <dbReference type="ARBA" id="ARBA00009726"/>
    </source>
</evidence>
<gene>
    <name evidence="14" type="ORF">BU23DRAFT_601620</name>
</gene>
<dbReference type="EMBL" id="ML976711">
    <property type="protein sequence ID" value="KAF1969241.1"/>
    <property type="molecule type" value="Genomic_DNA"/>
</dbReference>
<dbReference type="SUPFAM" id="SSF90123">
    <property type="entry name" value="ABC transporter transmembrane region"/>
    <property type="match status" value="2"/>
</dbReference>
<keyword evidence="4" id="KW-1003">Cell membrane</keyword>
<sequence length="1524" mass="169063">MSAPNYESSVPINSPSNALNIDFEKSNSFSLLPSMASYSSRRCAAVDNTFGPYAGVNCRGGFDFTLLFEDFILSIVPLALILCVAPFRIGYLWRKKQKVSRSLLLPTKLLAWAFLAGFDLGLLVLWVKQRGFTSDAAIPSAIISFVGAFVLGTMSYFEHLRCIRTSFWLNVYLLFTIVFDTARSRSYSLVEELNDISILFTTRVGVKVFLAVFEAKGKESLLLPGYTDYPPEAASGVYNRSLFWWQNALFKRGFKNVLSIDDLFHLDKHLRADHLHGVIRSAWAKVAHVGSNSLLVVTVRQLKWHVLAVVPPRAVLMAFNFCQPFLINRAVSYAEQSTNAQTLNIGYGLIGAYVLVYVGIAISTGQYQHFTYRFITMMRGGLISTLYNKAMDIPLTDVDTASSLTLMSADIERIVTGMQTGHEIWANSIEVGLAIYLLERQLGVACVIPVGVAVVSFGGSLVATSMVMSKQALWLEGIERRIAATTAMLNAMRGVKMTGLTDVLREDLQRLRVEELTISRKFRKLLIWTMGISFFSPLMSPILTFAVFSALAQKSNGASTLDTAKVFTSLSLFTLLSEPLSSLIMSLSSFMGGVGSFRRIQKFLVTPTQAERRRAPFLIGTIGSTSDIGSESDKDSKASEKSRSSLDVREVVSTSSTAVLIENGYFGWDKEKQPLGCLHAINMAVPRGKITMVVGPVACGKSTIIKAILGELPVMGGTVQLSSMRIALCDQTPWHVNGTVQQSIIGASDFDQRWYAAVVRSCALDEDLRQLSQGDQTQIGSKGIALSGGQSQRIALARAIYAQKDIVILDDCLSGLDGHTENRVWHSLFGREGLLRRCRTTVLLASSSAKRLLYCDHIVALDNQGSILEQGSFDKLNGAGGYVANFDLPSPDWDFTPDKHVYEAPPKYTERPNNAKVTEEDIQAETNRRTGDLAIYYYYIRSVGWTATLIFMVSITLFIFGQSFPTIWVKLWAEYNQEFPNQRLGYYLGIYAALGVGAMICLLVSCWQLIIDMVPRSGNAFHKRLLDTVLCSPMSFFAATDTGVTLNRFSQDLMLIDMELPISALNTFATFVLCIAQMILIAIAAPFATISFPVVGGSVYYIQKFYLRTSRQLRFLDLEAKSPLYTQFNEVLEGLATIRAFGWQTFLEDKAKELLDRSQRPFYLLFAVQRWLTLVLDLIVAAVATILIVLVVALKGKLSAGYVGVALLNVILFSQSIKLLIHWWTQLETHIGSVARIKTFTTDAISEDLEGEDQVPPPDWPSDGRIDFKDITACYRPHEPVISNFSISIAPGEKVAIVGRTGSGKSSLVLSLFRMIELSAGSIIVDGLPLHRIPRQTVRSRLIGLPQDAYLLPGSIRLNADPLKQSNDKAIMQALKDVQLWDTIVSKGDESKYTHPLDVEVEDLHFSHGQRQLFCLARALLRKDKGSIVVLDEATSNLDQASESHVQRLLRSKFTAHTIIAVAHKLDTIFDFDKVIVMNQGQLVEYGEPYRLLEREGSWFKSLYEDGWHNEGPSAEDDILGVAQ</sequence>
<feature type="transmembrane region" description="Helical" evidence="11">
    <location>
        <begin position="442"/>
        <end position="463"/>
    </location>
</feature>
<dbReference type="PANTHER" id="PTHR24223:SF269">
    <property type="entry name" value="ABC MULTIDRUG TRANSPORTER (EUROFUNG)-RELATED"/>
    <property type="match status" value="1"/>
</dbReference>
<keyword evidence="9 11" id="KW-0472">Membrane</keyword>
<feature type="transmembrane region" description="Helical" evidence="11">
    <location>
        <begin position="1069"/>
        <end position="1102"/>
    </location>
</feature>
<comment type="subcellular location">
    <subcellularLocation>
        <location evidence="1">Cell membrane</location>
        <topology evidence="1">Multi-pass membrane protein</topology>
    </subcellularLocation>
</comment>
<feature type="domain" description="ABC transmembrane type-1" evidence="13">
    <location>
        <begin position="949"/>
        <end position="1229"/>
    </location>
</feature>
<keyword evidence="7" id="KW-0067">ATP-binding</keyword>
<comment type="similarity">
    <text evidence="2">Belongs to the ABC transporter superfamily. ABCC family. Conjugate transporter (TC 3.A.1.208) subfamily.</text>
</comment>
<evidence type="ECO:0000256" key="11">
    <source>
        <dbReference type="SAM" id="Phobius"/>
    </source>
</evidence>
<dbReference type="InterPro" id="IPR036640">
    <property type="entry name" value="ABC1_TM_sf"/>
</dbReference>
<evidence type="ECO:0000256" key="6">
    <source>
        <dbReference type="ARBA" id="ARBA00022741"/>
    </source>
</evidence>
<accession>A0A6A5UW60</accession>
<feature type="domain" description="ABC transmembrane type-1" evidence="13">
    <location>
        <begin position="314"/>
        <end position="592"/>
    </location>
</feature>
<dbReference type="FunFam" id="3.40.50.300:FF:001854">
    <property type="entry name" value="ABC multidrug transporter (Eurofung)"/>
    <property type="match status" value="1"/>
</dbReference>
<dbReference type="Gene3D" id="3.40.50.300">
    <property type="entry name" value="P-loop containing nucleotide triphosphate hydrolases"/>
    <property type="match status" value="2"/>
</dbReference>
<evidence type="ECO:0000256" key="5">
    <source>
        <dbReference type="ARBA" id="ARBA00022692"/>
    </source>
</evidence>
<evidence type="ECO:0000256" key="8">
    <source>
        <dbReference type="ARBA" id="ARBA00022989"/>
    </source>
</evidence>
<dbReference type="PROSITE" id="PS50929">
    <property type="entry name" value="ABC_TM1F"/>
    <property type="match status" value="2"/>
</dbReference>
<evidence type="ECO:0000256" key="10">
    <source>
        <dbReference type="ARBA" id="ARBA00023180"/>
    </source>
</evidence>